<dbReference type="InterPro" id="IPR004513">
    <property type="entry name" value="FtsX"/>
</dbReference>
<dbReference type="InterPro" id="IPR003838">
    <property type="entry name" value="ABC3_permease_C"/>
</dbReference>
<protein>
    <recommendedName>
        <fullName evidence="3 10">Cell division protein FtsX</fullName>
    </recommendedName>
</protein>
<organism evidence="14 15">
    <name type="scientific">Desmospora activa DSM 45169</name>
    <dbReference type="NCBI Taxonomy" id="1121389"/>
    <lineage>
        <taxon>Bacteria</taxon>
        <taxon>Bacillati</taxon>
        <taxon>Bacillota</taxon>
        <taxon>Bacilli</taxon>
        <taxon>Bacillales</taxon>
        <taxon>Thermoactinomycetaceae</taxon>
        <taxon>Desmospora</taxon>
    </lineage>
</organism>
<feature type="domain" description="ABC3 transporter permease C-terminal" evidence="12">
    <location>
        <begin position="176"/>
        <end position="297"/>
    </location>
</feature>
<feature type="transmembrane region" description="Helical" evidence="11">
    <location>
        <begin position="173"/>
        <end position="198"/>
    </location>
</feature>
<comment type="function">
    <text evidence="10">Part of the ABC transporter FtsEX involved in asymmetric cellular division facilitating the initiation of sporulation.</text>
</comment>
<keyword evidence="7 11" id="KW-1133">Transmembrane helix</keyword>
<evidence type="ECO:0000313" key="15">
    <source>
        <dbReference type="Proteomes" id="UP000241639"/>
    </source>
</evidence>
<comment type="caution">
    <text evidence="14">The sequence shown here is derived from an EMBL/GenBank/DDBJ whole genome shotgun (WGS) entry which is preliminary data.</text>
</comment>
<feature type="transmembrane region" description="Helical" evidence="11">
    <location>
        <begin position="219"/>
        <end position="248"/>
    </location>
</feature>
<sequence>MKIDTMWRHIREAFKSIARNGWMTFAAVSAVSVTLLIFGIFLVVAFNINFMANELDKQVSIRAALSASASADDIDQLQEQIKQDSMVKSVEFVSKEEGLKVMKEQWGEDESKFLDGLEKDNPLPDTLVIHAVDPQKTAELKDKVIQYNLVDDADAGEGVTDRLLDVSALVRNVVLLFGVGIAVLAAFLISNTIKLTIFARRREIEIMRLVGASNWFIRWPFFFEGGLIGILGSIVPVTVTLLVYQGFIQILDADSAYGLIRLSPMWPLSMWVAGITTALGAVIGVWGSLISIRRFLKV</sequence>
<evidence type="ECO:0000256" key="6">
    <source>
        <dbReference type="ARBA" id="ARBA00022692"/>
    </source>
</evidence>
<keyword evidence="15" id="KW-1185">Reference proteome</keyword>
<dbReference type="PANTHER" id="PTHR47755">
    <property type="entry name" value="CELL DIVISION PROTEIN FTSX"/>
    <property type="match status" value="1"/>
</dbReference>
<comment type="similarity">
    <text evidence="2 10">Belongs to the ABC-4 integral membrane protein family. FtsX subfamily.</text>
</comment>
<evidence type="ECO:0000256" key="8">
    <source>
        <dbReference type="ARBA" id="ARBA00023136"/>
    </source>
</evidence>
<dbReference type="InterPro" id="IPR058204">
    <property type="entry name" value="FtsX_firmicutes-type"/>
</dbReference>
<dbReference type="Pfam" id="PF02687">
    <property type="entry name" value="FtsX"/>
    <property type="match status" value="1"/>
</dbReference>
<evidence type="ECO:0000256" key="4">
    <source>
        <dbReference type="ARBA" id="ARBA00022475"/>
    </source>
</evidence>
<dbReference type="RefSeq" id="WP_107727985.1">
    <property type="nucleotide sequence ID" value="NZ_PZZP01000002.1"/>
</dbReference>
<reference evidence="14 15" key="1">
    <citation type="submission" date="2018-04" db="EMBL/GenBank/DDBJ databases">
        <title>Genomic Encyclopedia of Archaeal and Bacterial Type Strains, Phase II (KMG-II): from individual species to whole genera.</title>
        <authorList>
            <person name="Goeker M."/>
        </authorList>
    </citation>
    <scope>NUCLEOTIDE SEQUENCE [LARGE SCALE GENOMIC DNA]</scope>
    <source>
        <strain evidence="14 15">DSM 45169</strain>
    </source>
</reference>
<dbReference type="AlphaFoldDB" id="A0A2T4Z464"/>
<name>A0A2T4Z464_9BACL</name>
<evidence type="ECO:0000256" key="7">
    <source>
        <dbReference type="ARBA" id="ARBA00022989"/>
    </source>
</evidence>
<evidence type="ECO:0000256" key="5">
    <source>
        <dbReference type="ARBA" id="ARBA00022618"/>
    </source>
</evidence>
<keyword evidence="8 10" id="KW-0472">Membrane</keyword>
<comment type="subcellular location">
    <subcellularLocation>
        <location evidence="1">Cell membrane</location>
        <topology evidence="1">Multi-pass membrane protein</topology>
    </subcellularLocation>
</comment>
<evidence type="ECO:0000313" key="14">
    <source>
        <dbReference type="EMBL" id="PTM56670.1"/>
    </source>
</evidence>
<evidence type="ECO:0000259" key="12">
    <source>
        <dbReference type="Pfam" id="PF02687"/>
    </source>
</evidence>
<dbReference type="InterPro" id="IPR040690">
    <property type="entry name" value="FtsX_ECD"/>
</dbReference>
<dbReference type="GO" id="GO:0005886">
    <property type="term" value="C:plasma membrane"/>
    <property type="evidence" value="ECO:0007669"/>
    <property type="project" value="UniProtKB-SubCell"/>
</dbReference>
<evidence type="ECO:0000256" key="9">
    <source>
        <dbReference type="ARBA" id="ARBA00023306"/>
    </source>
</evidence>
<keyword evidence="5 10" id="KW-0132">Cell division</keyword>
<proteinExistence type="inferred from homology"/>
<evidence type="ECO:0000256" key="10">
    <source>
        <dbReference type="PIRNR" id="PIRNR003097"/>
    </source>
</evidence>
<dbReference type="GO" id="GO:0051301">
    <property type="term" value="P:cell division"/>
    <property type="evidence" value="ECO:0007669"/>
    <property type="project" value="UniProtKB-KW"/>
</dbReference>
<evidence type="ECO:0000256" key="11">
    <source>
        <dbReference type="SAM" id="Phobius"/>
    </source>
</evidence>
<gene>
    <name evidence="14" type="ORF">C8J48_2995</name>
</gene>
<keyword evidence="6 11" id="KW-0812">Transmembrane</keyword>
<feature type="domain" description="FtsX extracellular" evidence="13">
    <location>
        <begin position="59"/>
        <end position="151"/>
    </location>
</feature>
<keyword evidence="4 10" id="KW-1003">Cell membrane</keyword>
<evidence type="ECO:0000256" key="1">
    <source>
        <dbReference type="ARBA" id="ARBA00004651"/>
    </source>
</evidence>
<evidence type="ECO:0000256" key="2">
    <source>
        <dbReference type="ARBA" id="ARBA00007379"/>
    </source>
</evidence>
<dbReference type="PIRSF" id="PIRSF003097">
    <property type="entry name" value="FtsX"/>
    <property type="match status" value="1"/>
</dbReference>
<dbReference type="EMBL" id="PZZP01000002">
    <property type="protein sequence ID" value="PTM56670.1"/>
    <property type="molecule type" value="Genomic_DNA"/>
</dbReference>
<dbReference type="Proteomes" id="UP000241639">
    <property type="component" value="Unassembled WGS sequence"/>
</dbReference>
<dbReference type="NCBIfam" id="NF038347">
    <property type="entry name" value="FtsX_Gpos"/>
    <property type="match status" value="1"/>
</dbReference>
<dbReference type="Pfam" id="PF18075">
    <property type="entry name" value="FtsX_ECD"/>
    <property type="match status" value="1"/>
</dbReference>
<dbReference type="Gene3D" id="3.30.70.3040">
    <property type="match status" value="1"/>
</dbReference>
<feature type="transmembrane region" description="Helical" evidence="11">
    <location>
        <begin position="268"/>
        <end position="292"/>
    </location>
</feature>
<keyword evidence="9 10" id="KW-0131">Cell cycle</keyword>
<evidence type="ECO:0000256" key="3">
    <source>
        <dbReference type="ARBA" id="ARBA00021907"/>
    </source>
</evidence>
<accession>A0A2T4Z464</accession>
<feature type="transmembrane region" description="Helical" evidence="11">
    <location>
        <begin position="21"/>
        <end position="46"/>
    </location>
</feature>
<dbReference type="OrthoDB" id="9812531at2"/>
<evidence type="ECO:0000259" key="13">
    <source>
        <dbReference type="Pfam" id="PF18075"/>
    </source>
</evidence>
<dbReference type="PANTHER" id="PTHR47755:SF1">
    <property type="entry name" value="CELL DIVISION PROTEIN FTSX"/>
    <property type="match status" value="1"/>
</dbReference>